<dbReference type="Proteomes" id="UP001244136">
    <property type="component" value="Chromosome"/>
</dbReference>
<keyword evidence="2" id="KW-1185">Reference proteome</keyword>
<reference evidence="1 2" key="1">
    <citation type="journal article" date="2008" name="Int. J. Syst. Evol. Microbiol.">
        <title>Tessaracoccus flavescens sp. nov., isolated from marine sediment.</title>
        <authorList>
            <person name="Lee D.W."/>
            <person name="Lee S.D."/>
        </authorList>
    </citation>
    <scope>NUCLEOTIDE SEQUENCE [LARGE SCALE GENOMIC DNA]</scope>
    <source>
        <strain evidence="1 2">T21</strain>
    </source>
</reference>
<proteinExistence type="predicted"/>
<protein>
    <submittedName>
        <fullName evidence="1">L-rhamnose mutarotase</fullName>
    </submittedName>
</protein>
<organism evidence="1 2">
    <name type="scientific">Tessaracoccus lacteus</name>
    <dbReference type="NCBI Taxonomy" id="3041766"/>
    <lineage>
        <taxon>Bacteria</taxon>
        <taxon>Bacillati</taxon>
        <taxon>Actinomycetota</taxon>
        <taxon>Actinomycetes</taxon>
        <taxon>Propionibacteriales</taxon>
        <taxon>Propionibacteriaceae</taxon>
        <taxon>Tessaracoccus</taxon>
    </lineage>
</organism>
<evidence type="ECO:0000313" key="2">
    <source>
        <dbReference type="Proteomes" id="UP001244136"/>
    </source>
</evidence>
<accession>A0ABY8PXQ7</accession>
<dbReference type="RefSeq" id="WP_281144919.1">
    <property type="nucleotide sequence ID" value="NZ_CP123967.1"/>
</dbReference>
<dbReference type="PANTHER" id="PTHR34389">
    <property type="entry name" value="L-RHAMNOSE MUTAROTASE"/>
    <property type="match status" value="1"/>
</dbReference>
<dbReference type="InterPro" id="IPR011008">
    <property type="entry name" value="Dimeric_a/b-barrel"/>
</dbReference>
<dbReference type="Gene3D" id="3.30.70.100">
    <property type="match status" value="1"/>
</dbReference>
<dbReference type="Pfam" id="PF05336">
    <property type="entry name" value="rhaM"/>
    <property type="match status" value="1"/>
</dbReference>
<dbReference type="SUPFAM" id="SSF54909">
    <property type="entry name" value="Dimeric alpha+beta barrel"/>
    <property type="match status" value="1"/>
</dbReference>
<dbReference type="EMBL" id="CP123967">
    <property type="protein sequence ID" value="WGT47183.1"/>
    <property type="molecule type" value="Genomic_DNA"/>
</dbReference>
<dbReference type="PANTHER" id="PTHR34389:SF2">
    <property type="entry name" value="L-RHAMNOSE MUTAROTASE"/>
    <property type="match status" value="1"/>
</dbReference>
<name>A0ABY8PXQ7_9ACTN</name>
<evidence type="ECO:0000313" key="1">
    <source>
        <dbReference type="EMBL" id="WGT47183.1"/>
    </source>
</evidence>
<sequence length="112" mass="12715">MKRYCFLGHVDPANLAKYREAHAAVWPELLRALRDAGWHNYSLHLRDDGLLVGYVESEDLDAAQARVAATDVNRRWQAEMARLFASEGSPDEAWEFLDEVFHLESQLAAADS</sequence>
<gene>
    <name evidence="1" type="ORF">QH948_13900</name>
</gene>
<dbReference type="InterPro" id="IPR008000">
    <property type="entry name" value="Rham/fucose_mutarotase"/>
</dbReference>